<gene>
    <name evidence="2" type="ORF">XCR1_1250024</name>
</gene>
<dbReference type="SUPFAM" id="SSF51126">
    <property type="entry name" value="Pectin lyase-like"/>
    <property type="match status" value="1"/>
</dbReference>
<dbReference type="AlphaFoldDB" id="W1IMX7"/>
<dbReference type="Pfam" id="PF02369">
    <property type="entry name" value="Big_1"/>
    <property type="match status" value="1"/>
</dbReference>
<dbReference type="Proteomes" id="UP000019197">
    <property type="component" value="Unassembled WGS sequence"/>
</dbReference>
<accession>W1IMX7</accession>
<dbReference type="InterPro" id="IPR008964">
    <property type="entry name" value="Invasin/intimin_cell_adhesion"/>
</dbReference>
<dbReference type="InterPro" id="IPR012334">
    <property type="entry name" value="Pectin_lyas_fold"/>
</dbReference>
<name>W1IMX7_9GAMM</name>
<reference evidence="2 3" key="1">
    <citation type="submission" date="2013-11" db="EMBL/GenBank/DDBJ databases">
        <title>Draft genome sequence and annotation of the entomopathogenic bacterium, Xenorhabdus cabanillasi strain JM26.</title>
        <authorList>
            <person name="Gualtieri M."/>
            <person name="Ogier J.C."/>
            <person name="Pages S."/>
            <person name="Givaudan A."/>
            <person name="Gaudriault S."/>
        </authorList>
    </citation>
    <scope>NUCLEOTIDE SEQUENCE [LARGE SCALE GENOMIC DNA]</scope>
    <source>
        <strain evidence="2 3">JM26</strain>
    </source>
</reference>
<comment type="caution">
    <text evidence="2">The sequence shown here is derived from an EMBL/GenBank/DDBJ whole genome shotgun (WGS) entry which is preliminary data.</text>
</comment>
<dbReference type="RefSeq" id="WP_038260422.1">
    <property type="nucleotide sequence ID" value="NZ_CAWLVK010000030.1"/>
</dbReference>
<evidence type="ECO:0000313" key="3">
    <source>
        <dbReference type="Proteomes" id="UP000019197"/>
    </source>
</evidence>
<evidence type="ECO:0000259" key="1">
    <source>
        <dbReference type="Pfam" id="PF02369"/>
    </source>
</evidence>
<dbReference type="OrthoDB" id="8320584at2"/>
<dbReference type="InterPro" id="IPR003344">
    <property type="entry name" value="Big_1_dom"/>
</dbReference>
<proteinExistence type="predicted"/>
<evidence type="ECO:0000313" key="2">
    <source>
        <dbReference type="EMBL" id="CDL79847.1"/>
    </source>
</evidence>
<dbReference type="SUPFAM" id="SSF49373">
    <property type="entry name" value="Invasin/intimin cell-adhesion fragments"/>
    <property type="match status" value="1"/>
</dbReference>
<feature type="domain" description="Big-1" evidence="1">
    <location>
        <begin position="21"/>
        <end position="71"/>
    </location>
</feature>
<protein>
    <recommendedName>
        <fullName evidence="1">Big-1 domain-containing protein</fullName>
    </recommendedName>
</protein>
<dbReference type="Gene3D" id="2.160.20.10">
    <property type="entry name" value="Single-stranded right-handed beta-helix, Pectin lyase-like"/>
    <property type="match status" value="1"/>
</dbReference>
<sequence>MAGIILYAPAVTFERLLQPVITVDKVRAKVDGQDAVVLTASVKDSLGMPVENQPVIWQADHGVLSSERTQTITTKPDNKTSKPHVALDVAALGGMYANAITLVGTETGVGVRNAGQIGTLAGNVTLSMEGNIENSGIIVASGETTFDKQGRYDCQRGRECDAEDEGL</sequence>
<organism evidence="2 3">
    <name type="scientific">Xenorhabdus cabanillasii JM26</name>
    <dbReference type="NCBI Taxonomy" id="1427517"/>
    <lineage>
        <taxon>Bacteria</taxon>
        <taxon>Pseudomonadati</taxon>
        <taxon>Pseudomonadota</taxon>
        <taxon>Gammaproteobacteria</taxon>
        <taxon>Enterobacterales</taxon>
        <taxon>Morganellaceae</taxon>
        <taxon>Xenorhabdus</taxon>
    </lineage>
</organism>
<dbReference type="EMBL" id="CBXE010000030">
    <property type="protein sequence ID" value="CDL79847.1"/>
    <property type="molecule type" value="Genomic_DNA"/>
</dbReference>
<dbReference type="InterPro" id="IPR011050">
    <property type="entry name" value="Pectin_lyase_fold/virulence"/>
</dbReference>